<keyword evidence="7" id="KW-0972">Capsule biogenesis/degradation</keyword>
<dbReference type="RefSeq" id="WP_223876876.1">
    <property type="nucleotide sequence ID" value="NZ_BJDH01000002.1"/>
</dbReference>
<evidence type="ECO:0000259" key="14">
    <source>
        <dbReference type="Pfam" id="PF13807"/>
    </source>
</evidence>
<evidence type="ECO:0000313" key="16">
    <source>
        <dbReference type="Proteomes" id="UP001596227"/>
    </source>
</evidence>
<dbReference type="InterPro" id="IPR032807">
    <property type="entry name" value="GNVR"/>
</dbReference>
<evidence type="ECO:0000256" key="3">
    <source>
        <dbReference type="ARBA" id="ARBA00006683"/>
    </source>
</evidence>
<gene>
    <name evidence="15" type="ORF">ACFQH1_05695</name>
</gene>
<protein>
    <recommendedName>
        <fullName evidence="4">Capsular polysaccharide biosynthesis protein CpsC</fullName>
    </recommendedName>
</protein>
<evidence type="ECO:0000256" key="1">
    <source>
        <dbReference type="ARBA" id="ARBA00004651"/>
    </source>
</evidence>
<dbReference type="EMBL" id="JBHSSB010000015">
    <property type="protein sequence ID" value="MFC6294689.1"/>
    <property type="molecule type" value="Genomic_DNA"/>
</dbReference>
<dbReference type="InterPro" id="IPR050445">
    <property type="entry name" value="Bact_polysacc_biosynth/exp"/>
</dbReference>
<evidence type="ECO:0000256" key="11">
    <source>
        <dbReference type="ARBA" id="ARBA00045736"/>
    </source>
</evidence>
<evidence type="ECO:0000256" key="12">
    <source>
        <dbReference type="SAM" id="Phobius"/>
    </source>
</evidence>
<keyword evidence="10" id="KW-0270">Exopolysaccharide synthesis</keyword>
<keyword evidence="5" id="KW-1003">Cell membrane</keyword>
<evidence type="ECO:0000256" key="6">
    <source>
        <dbReference type="ARBA" id="ARBA00022692"/>
    </source>
</evidence>
<name>A0ABW1UHH1_9LACO</name>
<sequence length="260" mass="29019">MDQAVNLDFLIKLVRKYWLSIVVCTFVGILVAAGITFKIMRPRYQSNVQILVSRRSENAAAQYTTQQADVQMITTYKELITNPVILNPVIKHLNESFDYSYSLEALQKAISVSSTQNSQVFSVKVTDRNRIHSARIANQIAQDFKTQVKGIIKVNNVTIVSPAMPGKSPVSPKKGLNLLIGLIAGFLFGMGYAAVRVLTDRRVQGLGYLTDELGLSVLGQVNHHQQFHQSQVVEQLKKVQRKRSVYNTGESPETAAEKRV</sequence>
<comment type="function">
    <text evidence="11">Required for CpsD phosphorylation. Involved in the regulation of capsular polysaccharide biosynthesis. May be part of a complex that directs the coordinated polymerization and export to the cell surface of the capsular polysaccharide.</text>
</comment>
<evidence type="ECO:0000256" key="2">
    <source>
        <dbReference type="ARBA" id="ARBA00005132"/>
    </source>
</evidence>
<reference evidence="16" key="1">
    <citation type="journal article" date="2019" name="Int. J. Syst. Evol. Microbiol.">
        <title>The Global Catalogue of Microorganisms (GCM) 10K type strain sequencing project: providing services to taxonomists for standard genome sequencing and annotation.</title>
        <authorList>
            <consortium name="The Broad Institute Genomics Platform"/>
            <consortium name="The Broad Institute Genome Sequencing Center for Infectious Disease"/>
            <person name="Wu L."/>
            <person name="Ma J."/>
        </authorList>
    </citation>
    <scope>NUCLEOTIDE SEQUENCE [LARGE SCALE GENOMIC DNA]</scope>
    <source>
        <strain evidence="16">CCM 8934</strain>
    </source>
</reference>
<evidence type="ECO:0000256" key="4">
    <source>
        <dbReference type="ARBA" id="ARBA00020739"/>
    </source>
</evidence>
<keyword evidence="6 12" id="KW-0812">Transmembrane</keyword>
<evidence type="ECO:0000256" key="9">
    <source>
        <dbReference type="ARBA" id="ARBA00023136"/>
    </source>
</evidence>
<dbReference type="Proteomes" id="UP001596227">
    <property type="component" value="Unassembled WGS sequence"/>
</dbReference>
<comment type="subcellular location">
    <subcellularLocation>
        <location evidence="1">Cell membrane</location>
        <topology evidence="1">Multi-pass membrane protein</topology>
    </subcellularLocation>
</comment>
<evidence type="ECO:0000256" key="8">
    <source>
        <dbReference type="ARBA" id="ARBA00022989"/>
    </source>
</evidence>
<evidence type="ECO:0000313" key="15">
    <source>
        <dbReference type="EMBL" id="MFC6294689.1"/>
    </source>
</evidence>
<comment type="caution">
    <text evidence="15">The sequence shown here is derived from an EMBL/GenBank/DDBJ whole genome shotgun (WGS) entry which is preliminary data.</text>
</comment>
<accession>A0ABW1UHH1</accession>
<evidence type="ECO:0000259" key="13">
    <source>
        <dbReference type="Pfam" id="PF02706"/>
    </source>
</evidence>
<feature type="domain" description="Tyrosine-protein kinase G-rich" evidence="14">
    <location>
        <begin position="148"/>
        <end position="197"/>
    </location>
</feature>
<feature type="transmembrane region" description="Helical" evidence="12">
    <location>
        <begin position="17"/>
        <end position="37"/>
    </location>
</feature>
<dbReference type="PANTHER" id="PTHR32309">
    <property type="entry name" value="TYROSINE-PROTEIN KINASE"/>
    <property type="match status" value="1"/>
</dbReference>
<dbReference type="InterPro" id="IPR003856">
    <property type="entry name" value="LPS_length_determ_N"/>
</dbReference>
<comment type="similarity">
    <text evidence="3">Belongs to the CpsC/CapA family.</text>
</comment>
<comment type="pathway">
    <text evidence="2">Capsule biogenesis; capsule polysaccharide biosynthesis.</text>
</comment>
<feature type="transmembrane region" description="Helical" evidence="12">
    <location>
        <begin position="176"/>
        <end position="195"/>
    </location>
</feature>
<proteinExistence type="inferred from homology"/>
<feature type="domain" description="Polysaccharide chain length determinant N-terminal" evidence="13">
    <location>
        <begin position="5"/>
        <end position="93"/>
    </location>
</feature>
<evidence type="ECO:0000256" key="10">
    <source>
        <dbReference type="ARBA" id="ARBA00023169"/>
    </source>
</evidence>
<evidence type="ECO:0000256" key="7">
    <source>
        <dbReference type="ARBA" id="ARBA00022903"/>
    </source>
</evidence>
<keyword evidence="16" id="KW-1185">Reference proteome</keyword>
<evidence type="ECO:0000256" key="5">
    <source>
        <dbReference type="ARBA" id="ARBA00022475"/>
    </source>
</evidence>
<organism evidence="15 16">
    <name type="scientific">Lactiplantibacillus daoliensis</name>
    <dbReference type="NCBI Taxonomy" id="2559916"/>
    <lineage>
        <taxon>Bacteria</taxon>
        <taxon>Bacillati</taxon>
        <taxon>Bacillota</taxon>
        <taxon>Bacilli</taxon>
        <taxon>Lactobacillales</taxon>
        <taxon>Lactobacillaceae</taxon>
        <taxon>Lactiplantibacillus</taxon>
    </lineage>
</organism>
<keyword evidence="9 12" id="KW-0472">Membrane</keyword>
<dbReference type="Pfam" id="PF02706">
    <property type="entry name" value="Wzz"/>
    <property type="match status" value="1"/>
</dbReference>
<dbReference type="Pfam" id="PF13807">
    <property type="entry name" value="GNVR"/>
    <property type="match status" value="1"/>
</dbReference>
<keyword evidence="8 12" id="KW-1133">Transmembrane helix</keyword>
<dbReference type="PANTHER" id="PTHR32309:SF13">
    <property type="entry name" value="FERRIC ENTEROBACTIN TRANSPORT PROTEIN FEPE"/>
    <property type="match status" value="1"/>
</dbReference>